<dbReference type="Proteomes" id="UP000324800">
    <property type="component" value="Unassembled WGS sequence"/>
</dbReference>
<sequence length="123" mass="13882">MKYYMCTSVRTILAEPIYYTDNVGIDYVTPMQKSNWLALDCSPSVVRWIKLFNGVLDSGRTPSQLNGKRIMLANQTQMIFDADSVSTASPAIILRCGVVHIPGRMNSLAVTVESWLMRHRIQN</sequence>
<dbReference type="GO" id="GO:0045505">
    <property type="term" value="F:dynein intermediate chain binding"/>
    <property type="evidence" value="ECO:0007669"/>
    <property type="project" value="InterPro"/>
</dbReference>
<evidence type="ECO:0000313" key="1">
    <source>
        <dbReference type="EMBL" id="KAA6372765.1"/>
    </source>
</evidence>
<dbReference type="GO" id="GO:0030286">
    <property type="term" value="C:dynein complex"/>
    <property type="evidence" value="ECO:0007669"/>
    <property type="project" value="InterPro"/>
</dbReference>
<dbReference type="GO" id="GO:0007018">
    <property type="term" value="P:microtubule-based movement"/>
    <property type="evidence" value="ECO:0007669"/>
    <property type="project" value="InterPro"/>
</dbReference>
<comment type="caution">
    <text evidence="1">The sequence shown here is derived from an EMBL/GenBank/DDBJ whole genome shotgun (WGS) entry which is preliminary data.</text>
</comment>
<dbReference type="InterPro" id="IPR027417">
    <property type="entry name" value="P-loop_NTPase"/>
</dbReference>
<dbReference type="AlphaFoldDB" id="A0A5J4USP1"/>
<proteinExistence type="predicted"/>
<dbReference type="InterPro" id="IPR026983">
    <property type="entry name" value="DHC"/>
</dbReference>
<protein>
    <submittedName>
        <fullName evidence="1">Uncharacterized protein</fullName>
    </submittedName>
</protein>
<dbReference type="PANTHER" id="PTHR45703">
    <property type="entry name" value="DYNEIN HEAVY CHAIN"/>
    <property type="match status" value="1"/>
</dbReference>
<dbReference type="PANTHER" id="PTHR45703:SF36">
    <property type="entry name" value="DYNEIN HEAVY CHAIN, CYTOPLASMIC"/>
    <property type="match status" value="1"/>
</dbReference>
<dbReference type="GO" id="GO:0051959">
    <property type="term" value="F:dynein light intermediate chain binding"/>
    <property type="evidence" value="ECO:0007669"/>
    <property type="project" value="InterPro"/>
</dbReference>
<name>A0A5J4USP1_9EUKA</name>
<accession>A0A5J4USP1</accession>
<gene>
    <name evidence="1" type="ORF">EZS28_031708</name>
</gene>
<dbReference type="EMBL" id="SNRW01013311">
    <property type="protein sequence ID" value="KAA6372765.1"/>
    <property type="molecule type" value="Genomic_DNA"/>
</dbReference>
<reference evidence="1 2" key="1">
    <citation type="submission" date="2019-03" db="EMBL/GenBank/DDBJ databases">
        <title>Single cell metagenomics reveals metabolic interactions within the superorganism composed of flagellate Streblomastix strix and complex community of Bacteroidetes bacteria on its surface.</title>
        <authorList>
            <person name="Treitli S.C."/>
            <person name="Kolisko M."/>
            <person name="Husnik F."/>
            <person name="Keeling P."/>
            <person name="Hampl V."/>
        </authorList>
    </citation>
    <scope>NUCLEOTIDE SEQUENCE [LARGE SCALE GENOMIC DNA]</scope>
    <source>
        <strain evidence="1">ST1C</strain>
    </source>
</reference>
<dbReference type="Gene3D" id="3.40.50.300">
    <property type="entry name" value="P-loop containing nucleotide triphosphate hydrolases"/>
    <property type="match status" value="1"/>
</dbReference>
<organism evidence="1 2">
    <name type="scientific">Streblomastix strix</name>
    <dbReference type="NCBI Taxonomy" id="222440"/>
    <lineage>
        <taxon>Eukaryota</taxon>
        <taxon>Metamonada</taxon>
        <taxon>Preaxostyla</taxon>
        <taxon>Oxymonadida</taxon>
        <taxon>Streblomastigidae</taxon>
        <taxon>Streblomastix</taxon>
    </lineage>
</organism>
<evidence type="ECO:0000313" key="2">
    <source>
        <dbReference type="Proteomes" id="UP000324800"/>
    </source>
</evidence>